<comment type="similarity">
    <text evidence="1">Belongs to the gamma-type SASP family.</text>
</comment>
<name>W4F773_9BACL</name>
<protein>
    <recommendedName>
        <fullName evidence="2">Small, acid-soluble spore protein gamma-type</fullName>
    </recommendedName>
</protein>
<evidence type="ECO:0000313" key="7">
    <source>
        <dbReference type="Proteomes" id="UP000019062"/>
    </source>
</evidence>
<dbReference type="NCBIfam" id="TIGR01442">
    <property type="entry name" value="SASP_gamma"/>
    <property type="match status" value="1"/>
</dbReference>
<evidence type="ECO:0000256" key="1">
    <source>
        <dbReference type="ARBA" id="ARBA00006710"/>
    </source>
</evidence>
<evidence type="ECO:0000256" key="2">
    <source>
        <dbReference type="ARBA" id="ARBA00014721"/>
    </source>
</evidence>
<sequence>MKKNQNSANKSQNNAQNNAQNMFEEFGAETDFSEVAKQNNKAEQNKQKASGKFAKNNQNNSN</sequence>
<feature type="compositionally biased region" description="Low complexity" evidence="5">
    <location>
        <begin position="1"/>
        <end position="21"/>
    </location>
</feature>
<evidence type="ECO:0000256" key="5">
    <source>
        <dbReference type="SAM" id="MobiDB-lite"/>
    </source>
</evidence>
<dbReference type="RefSeq" id="WP_038178545.1">
    <property type="nucleotide sequence ID" value="NZ_ASQA01000001.1"/>
</dbReference>
<dbReference type="eggNOG" id="ENOG502ZX7U">
    <property type="taxonomic scope" value="Bacteria"/>
</dbReference>
<dbReference type="EMBL" id="ASQA01000001">
    <property type="protein sequence ID" value="ETT88743.1"/>
    <property type="molecule type" value="Genomic_DNA"/>
</dbReference>
<gene>
    <name evidence="6" type="ORF">C176_00070</name>
</gene>
<proteinExistence type="inferred from homology"/>
<dbReference type="InterPro" id="IPR006341">
    <property type="entry name" value="Spore_gamma"/>
</dbReference>
<keyword evidence="4" id="KW-0749">Sporulation</keyword>
<evidence type="ECO:0000313" key="6">
    <source>
        <dbReference type="EMBL" id="ETT88743.1"/>
    </source>
</evidence>
<evidence type="ECO:0000256" key="4">
    <source>
        <dbReference type="ARBA" id="ARBA00022969"/>
    </source>
</evidence>
<comment type="caution">
    <text evidence="6">The sequence shown here is derived from an EMBL/GenBank/DDBJ whole genome shotgun (WGS) entry which is preliminary data.</text>
</comment>
<dbReference type="GO" id="GO:0030435">
    <property type="term" value="P:sporulation resulting in formation of a cellular spore"/>
    <property type="evidence" value="ECO:0007669"/>
    <property type="project" value="UniProtKB-KW"/>
</dbReference>
<keyword evidence="3" id="KW-0677">Repeat</keyword>
<evidence type="ECO:0000256" key="3">
    <source>
        <dbReference type="ARBA" id="ARBA00022737"/>
    </source>
</evidence>
<feature type="region of interest" description="Disordered" evidence="5">
    <location>
        <begin position="1"/>
        <end position="62"/>
    </location>
</feature>
<reference evidence="6 7" key="1">
    <citation type="journal article" date="2014" name="BMC Genomics">
        <title>Genomic comparison of sporeforming bacilli isolated from milk.</title>
        <authorList>
            <person name="Moreno Switt A.I."/>
            <person name="Andrus A.D."/>
            <person name="Ranieri M.L."/>
            <person name="Orsi R.H."/>
            <person name="Ivy R."/>
            <person name="den Bakker H.C."/>
            <person name="Martin N.H."/>
            <person name="Wiedmann M."/>
            <person name="Boor K.J."/>
        </authorList>
    </citation>
    <scope>NUCLEOTIDE SEQUENCE [LARGE SCALE GENOMIC DNA]</scope>
    <source>
        <strain evidence="6 7">FSL R5-213</strain>
    </source>
</reference>
<organism evidence="6 7">
    <name type="scientific">Viridibacillus arenosi FSL R5-213</name>
    <dbReference type="NCBI Taxonomy" id="1227360"/>
    <lineage>
        <taxon>Bacteria</taxon>
        <taxon>Bacillati</taxon>
        <taxon>Bacillota</taxon>
        <taxon>Bacilli</taxon>
        <taxon>Bacillales</taxon>
        <taxon>Caryophanaceae</taxon>
        <taxon>Viridibacillus</taxon>
    </lineage>
</organism>
<dbReference type="AlphaFoldDB" id="W4F773"/>
<dbReference type="Proteomes" id="UP000019062">
    <property type="component" value="Unassembled WGS sequence"/>
</dbReference>
<accession>W4F773</accession>
<keyword evidence="7" id="KW-1185">Reference proteome</keyword>